<dbReference type="InterPro" id="IPR046357">
    <property type="entry name" value="PPIase_dom_sf"/>
</dbReference>
<organism evidence="3 4">
    <name type="scientific">Lujinxingia vulgaris</name>
    <dbReference type="NCBI Taxonomy" id="2600176"/>
    <lineage>
        <taxon>Bacteria</taxon>
        <taxon>Deltaproteobacteria</taxon>
        <taxon>Bradymonadales</taxon>
        <taxon>Lujinxingiaceae</taxon>
        <taxon>Lujinxingia</taxon>
    </lineage>
</organism>
<reference evidence="3 4" key="1">
    <citation type="submission" date="2019-08" db="EMBL/GenBank/DDBJ databases">
        <title>Bradymonadales sp. TMQ2.</title>
        <authorList>
            <person name="Liang Q."/>
        </authorList>
    </citation>
    <scope>NUCLEOTIDE SEQUENCE [LARGE SCALE GENOMIC DNA]</scope>
    <source>
        <strain evidence="3 4">TMQ2</strain>
    </source>
</reference>
<dbReference type="PROSITE" id="PS50198">
    <property type="entry name" value="PPIC_PPIASE_2"/>
    <property type="match status" value="1"/>
</dbReference>
<evidence type="ECO:0000256" key="1">
    <source>
        <dbReference type="PROSITE-ProRule" id="PRU00278"/>
    </source>
</evidence>
<comment type="caution">
    <text evidence="3">The sequence shown here is derived from an EMBL/GenBank/DDBJ whole genome shotgun (WGS) entry which is preliminary data.</text>
</comment>
<dbReference type="EMBL" id="VOSL01000054">
    <property type="protein sequence ID" value="TXD34559.1"/>
    <property type="molecule type" value="Genomic_DNA"/>
</dbReference>
<dbReference type="InterPro" id="IPR000297">
    <property type="entry name" value="PPIase_PpiC"/>
</dbReference>
<dbReference type="PROSITE" id="PS51257">
    <property type="entry name" value="PROKAR_LIPOPROTEIN"/>
    <property type="match status" value="1"/>
</dbReference>
<evidence type="ECO:0000313" key="3">
    <source>
        <dbReference type="EMBL" id="TXD34559.1"/>
    </source>
</evidence>
<protein>
    <recommendedName>
        <fullName evidence="2">PpiC domain-containing protein</fullName>
    </recommendedName>
</protein>
<dbReference type="AlphaFoldDB" id="A0A5C6X2N7"/>
<dbReference type="Proteomes" id="UP000321046">
    <property type="component" value="Unassembled WGS sequence"/>
</dbReference>
<proteinExistence type="predicted"/>
<keyword evidence="1" id="KW-0697">Rotamase</keyword>
<keyword evidence="1" id="KW-0413">Isomerase</keyword>
<dbReference type="RefSeq" id="WP_146974940.1">
    <property type="nucleotide sequence ID" value="NZ_VOSL01000054.1"/>
</dbReference>
<gene>
    <name evidence="3" type="ORF">FRC96_13145</name>
</gene>
<dbReference type="InterPro" id="IPR050245">
    <property type="entry name" value="PrsA_foldase"/>
</dbReference>
<name>A0A5C6X2N7_9DELT</name>
<evidence type="ECO:0000259" key="2">
    <source>
        <dbReference type="PROSITE" id="PS50198"/>
    </source>
</evidence>
<dbReference type="GO" id="GO:0003755">
    <property type="term" value="F:peptidyl-prolyl cis-trans isomerase activity"/>
    <property type="evidence" value="ECO:0007669"/>
    <property type="project" value="UniProtKB-KW"/>
</dbReference>
<dbReference type="PANTHER" id="PTHR47245">
    <property type="entry name" value="PEPTIDYLPROLYL ISOMERASE"/>
    <property type="match status" value="1"/>
</dbReference>
<dbReference type="PANTHER" id="PTHR47245:SF2">
    <property type="entry name" value="PEPTIDYL-PROLYL CIS-TRANS ISOMERASE HP_0175-RELATED"/>
    <property type="match status" value="1"/>
</dbReference>
<accession>A0A5C6X2N7</accession>
<dbReference type="OrthoDB" id="9768393at2"/>
<dbReference type="Gene3D" id="3.10.50.40">
    <property type="match status" value="1"/>
</dbReference>
<evidence type="ECO:0000313" key="4">
    <source>
        <dbReference type="Proteomes" id="UP000321046"/>
    </source>
</evidence>
<sequence>MRSFRRGWGLAVIALLAGCAEEQAEVAHPPVEQAMERVLAASPQPELARVGEVSLGAQELAIFWEAHPELDRREAMRALIDETLLWQEAYRRRLHQRPDARFARKQGLVNAYLQGEIEAENRIDDPSEDFVAILQKNADFPRGYRSSHLVIVVPRSMPGDEKFGAERRRELRDERFERAQDWIDASAEQLGEAPTLEALIAEAQRLNSEVLPAEYQAVVNAHMRFAPPSEGDVRQRLPEGWIQVVPEFSRAAESLASEHDLGTLSEPVRSPVGWHLLKVDDVLDGQPADPQEVERFAAHALTREARTQAYTEQLSALLEGARVEMRPERLQDEVPGQ</sequence>
<feature type="domain" description="PpiC" evidence="2">
    <location>
        <begin position="240"/>
        <end position="281"/>
    </location>
</feature>